<dbReference type="EMBL" id="JABFUD020000024">
    <property type="protein sequence ID" value="KAI5059876.1"/>
    <property type="molecule type" value="Genomic_DNA"/>
</dbReference>
<protein>
    <recommendedName>
        <fullName evidence="1">tRNA-uridine aminocarboxypropyltransferase</fullName>
        <ecNumber evidence="1">2.5.1.25</ecNumber>
    </recommendedName>
</protein>
<sequence length="247" mass="26934">MRVCLCAELPSPPLPTTRTTVVVLQHPHEARHKLSTLPLLAKCIANCHILHGRRFHAGASPLLDFFSSHHPSPFFQALLLFPTPSAQPISSWYDHVMHPSQDFGASPDPGHAVAATCLPTCNIEPSAAECSTDISMPICTSCHALAHRRPDPSNTQVACCKETSDFTFSQRGRSVACDAHACSQQEGTCFPHILLIAVDATWQHANEMIKGLPSLGHPLTYSPASTRFSNIFSSVSCSHRPHVNYKQ</sequence>
<evidence type="ECO:0000256" key="5">
    <source>
        <dbReference type="ARBA" id="ARBA00034489"/>
    </source>
</evidence>
<accession>A0A9D4Z4W4</accession>
<dbReference type="PANTHER" id="PTHR21392">
    <property type="entry name" value="TRNA-URIDINE AMINOCARBOXYPROPYLTRANSFERASE 2"/>
    <property type="match status" value="1"/>
</dbReference>
<keyword evidence="3" id="KW-0949">S-adenosyl-L-methionine</keyword>
<keyword evidence="2" id="KW-0808">Transferase</keyword>
<reference evidence="8" key="1">
    <citation type="submission" date="2021-01" db="EMBL/GenBank/DDBJ databases">
        <title>Adiantum capillus-veneris genome.</title>
        <authorList>
            <person name="Fang Y."/>
            <person name="Liao Q."/>
        </authorList>
    </citation>
    <scope>NUCLEOTIDE SEQUENCE</scope>
    <source>
        <strain evidence="8">H3</strain>
        <tissue evidence="8">Leaf</tissue>
    </source>
</reference>
<evidence type="ECO:0000313" key="9">
    <source>
        <dbReference type="Proteomes" id="UP000886520"/>
    </source>
</evidence>
<feature type="domain" description="DTW" evidence="7">
    <location>
        <begin position="1"/>
        <end position="241"/>
    </location>
</feature>
<evidence type="ECO:0000256" key="3">
    <source>
        <dbReference type="ARBA" id="ARBA00022691"/>
    </source>
</evidence>
<dbReference type="Pfam" id="PF03942">
    <property type="entry name" value="DTW"/>
    <property type="match status" value="1"/>
</dbReference>
<evidence type="ECO:0000256" key="4">
    <source>
        <dbReference type="ARBA" id="ARBA00022694"/>
    </source>
</evidence>
<comment type="caution">
    <text evidence="8">The sequence shown here is derived from an EMBL/GenBank/DDBJ whole genome shotgun (WGS) entry which is preliminary data.</text>
</comment>
<evidence type="ECO:0000256" key="2">
    <source>
        <dbReference type="ARBA" id="ARBA00022679"/>
    </source>
</evidence>
<dbReference type="Proteomes" id="UP000886520">
    <property type="component" value="Chromosome 24"/>
</dbReference>
<organism evidence="8 9">
    <name type="scientific">Adiantum capillus-veneris</name>
    <name type="common">Maidenhair fern</name>
    <dbReference type="NCBI Taxonomy" id="13818"/>
    <lineage>
        <taxon>Eukaryota</taxon>
        <taxon>Viridiplantae</taxon>
        <taxon>Streptophyta</taxon>
        <taxon>Embryophyta</taxon>
        <taxon>Tracheophyta</taxon>
        <taxon>Polypodiopsida</taxon>
        <taxon>Polypodiidae</taxon>
        <taxon>Polypodiales</taxon>
        <taxon>Pteridineae</taxon>
        <taxon>Pteridaceae</taxon>
        <taxon>Vittarioideae</taxon>
        <taxon>Adiantum</taxon>
    </lineage>
</organism>
<evidence type="ECO:0000313" key="8">
    <source>
        <dbReference type="EMBL" id="KAI5059876.1"/>
    </source>
</evidence>
<dbReference type="InterPro" id="IPR005636">
    <property type="entry name" value="DTW"/>
</dbReference>
<comment type="similarity">
    <text evidence="5">Belongs to the TDD superfamily. DTWD2 family.</text>
</comment>
<keyword evidence="4" id="KW-0819">tRNA processing</keyword>
<dbReference type="PANTHER" id="PTHR21392:SF0">
    <property type="entry name" value="TRNA-URIDINE AMINOCARBOXYPROPYLTRANSFERASE 2"/>
    <property type="match status" value="1"/>
</dbReference>
<evidence type="ECO:0000259" key="7">
    <source>
        <dbReference type="SMART" id="SM01144"/>
    </source>
</evidence>
<dbReference type="SMART" id="SM01144">
    <property type="entry name" value="DTW"/>
    <property type="match status" value="1"/>
</dbReference>
<dbReference type="GO" id="GO:0008033">
    <property type="term" value="P:tRNA processing"/>
    <property type="evidence" value="ECO:0007669"/>
    <property type="project" value="UniProtKB-KW"/>
</dbReference>
<dbReference type="GO" id="GO:0016432">
    <property type="term" value="F:tRNA-uridine aminocarboxypropyltransferase activity"/>
    <property type="evidence" value="ECO:0007669"/>
    <property type="project" value="UniProtKB-EC"/>
</dbReference>
<gene>
    <name evidence="8" type="ORF">GOP47_0024296</name>
</gene>
<dbReference type="AlphaFoldDB" id="A0A9D4Z4W4"/>
<keyword evidence="9" id="KW-1185">Reference proteome</keyword>
<proteinExistence type="inferred from homology"/>
<evidence type="ECO:0000256" key="6">
    <source>
        <dbReference type="ARBA" id="ARBA00048718"/>
    </source>
</evidence>
<name>A0A9D4Z4W4_ADICA</name>
<comment type="catalytic activity">
    <reaction evidence="6">
        <text>a uridine in tRNA + S-adenosyl-L-methionine = a 3-[(3S)-3-amino-3-carboxypropyl]uridine in tRNA + S-methyl-5'-thioadenosine + H(+)</text>
        <dbReference type="Rhea" id="RHEA:62432"/>
        <dbReference type="Rhea" id="RHEA-COMP:13339"/>
        <dbReference type="Rhea" id="RHEA-COMP:16092"/>
        <dbReference type="ChEBI" id="CHEBI:15378"/>
        <dbReference type="ChEBI" id="CHEBI:17509"/>
        <dbReference type="ChEBI" id="CHEBI:59789"/>
        <dbReference type="ChEBI" id="CHEBI:65315"/>
        <dbReference type="ChEBI" id="CHEBI:82930"/>
        <dbReference type="EC" id="2.5.1.25"/>
    </reaction>
</comment>
<dbReference type="OrthoDB" id="408541at2759"/>
<dbReference type="InterPro" id="IPR039262">
    <property type="entry name" value="DTWD2/TAPT"/>
</dbReference>
<evidence type="ECO:0000256" key="1">
    <source>
        <dbReference type="ARBA" id="ARBA00012386"/>
    </source>
</evidence>
<dbReference type="EC" id="2.5.1.25" evidence="1"/>